<sequence>MILTLLAVQASALDAERAFAARAAKGEQWAAFRDTATEDAMMFVPQPIVARRFLADRAEPKHPIQWFPRASYVSCDGKTAVNTGPWMVPAQKAAGYFTTIWRQQADGGWKWLYDGGDQTGRIDAAGDRPKQRKAACRGRARDVLGAPEEGAEQQSSGRSGDSTLQWRWTYTPAGARALDVYLWNGRRMERVIADRIDAPGAAK</sequence>
<reference evidence="3" key="1">
    <citation type="journal article" date="2019" name="Int. J. Syst. Evol. Microbiol.">
        <title>The Global Catalogue of Microorganisms (GCM) 10K type strain sequencing project: providing services to taxonomists for standard genome sequencing and annotation.</title>
        <authorList>
            <consortium name="The Broad Institute Genomics Platform"/>
            <consortium name="The Broad Institute Genome Sequencing Center for Infectious Disease"/>
            <person name="Wu L."/>
            <person name="Ma J."/>
        </authorList>
    </citation>
    <scope>NUCLEOTIDE SEQUENCE [LARGE SCALE GENOMIC DNA]</scope>
    <source>
        <strain evidence="3">Q85</strain>
    </source>
</reference>
<gene>
    <name evidence="2" type="ORF">ACFSC3_08695</name>
</gene>
<dbReference type="RefSeq" id="WP_380940015.1">
    <property type="nucleotide sequence ID" value="NZ_JBHUFC010000003.1"/>
</dbReference>
<name>A0ABW4NCI1_9SPHN</name>
<dbReference type="InterPro" id="IPR032710">
    <property type="entry name" value="NTF2-like_dom_sf"/>
</dbReference>
<feature type="compositionally biased region" description="Polar residues" evidence="1">
    <location>
        <begin position="152"/>
        <end position="163"/>
    </location>
</feature>
<proteinExistence type="predicted"/>
<keyword evidence="3" id="KW-1185">Reference proteome</keyword>
<dbReference type="SUPFAM" id="SSF54427">
    <property type="entry name" value="NTF2-like"/>
    <property type="match status" value="1"/>
</dbReference>
<evidence type="ECO:0000313" key="2">
    <source>
        <dbReference type="EMBL" id="MFD1787648.1"/>
    </source>
</evidence>
<comment type="caution">
    <text evidence="2">The sequence shown here is derived from an EMBL/GenBank/DDBJ whole genome shotgun (WGS) entry which is preliminary data.</text>
</comment>
<dbReference type="Gene3D" id="3.10.450.50">
    <property type="match status" value="1"/>
</dbReference>
<feature type="region of interest" description="Disordered" evidence="1">
    <location>
        <begin position="143"/>
        <end position="163"/>
    </location>
</feature>
<organism evidence="2 3">
    <name type="scientific">Sphingomonas floccifaciens</name>
    <dbReference type="NCBI Taxonomy" id="1844115"/>
    <lineage>
        <taxon>Bacteria</taxon>
        <taxon>Pseudomonadati</taxon>
        <taxon>Pseudomonadota</taxon>
        <taxon>Alphaproteobacteria</taxon>
        <taxon>Sphingomonadales</taxon>
        <taxon>Sphingomonadaceae</taxon>
        <taxon>Sphingomonas</taxon>
    </lineage>
</organism>
<evidence type="ECO:0000256" key="1">
    <source>
        <dbReference type="SAM" id="MobiDB-lite"/>
    </source>
</evidence>
<dbReference type="Proteomes" id="UP001597283">
    <property type="component" value="Unassembled WGS sequence"/>
</dbReference>
<evidence type="ECO:0000313" key="3">
    <source>
        <dbReference type="Proteomes" id="UP001597283"/>
    </source>
</evidence>
<evidence type="ECO:0008006" key="4">
    <source>
        <dbReference type="Google" id="ProtNLM"/>
    </source>
</evidence>
<accession>A0ABW4NCI1</accession>
<protein>
    <recommendedName>
        <fullName evidence="4">DUF4440 domain-containing protein</fullName>
    </recommendedName>
</protein>
<dbReference type="EMBL" id="JBHUFC010000003">
    <property type="protein sequence ID" value="MFD1787648.1"/>
    <property type="molecule type" value="Genomic_DNA"/>
</dbReference>